<dbReference type="CDD" id="cd02961">
    <property type="entry name" value="PDI_a_family"/>
    <property type="match status" value="1"/>
</dbReference>
<dbReference type="PROSITE" id="PS51324">
    <property type="entry name" value="ERV_ALR"/>
    <property type="match status" value="1"/>
</dbReference>
<dbReference type="InterPro" id="IPR013766">
    <property type="entry name" value="Thioredoxin_domain"/>
</dbReference>
<feature type="domain" description="Thioredoxin" evidence="11">
    <location>
        <begin position="8"/>
        <end position="174"/>
    </location>
</feature>
<dbReference type="Pfam" id="PF04777">
    <property type="entry name" value="Evr1_Alr"/>
    <property type="match status" value="1"/>
</dbReference>
<dbReference type="InterPro" id="IPR036249">
    <property type="entry name" value="Thioredoxin-like_sf"/>
</dbReference>
<comment type="caution">
    <text evidence="12">The sequence shown here is derived from an EMBL/GenBank/DDBJ whole genome shotgun (WGS) entry which is preliminary data.</text>
</comment>
<comment type="cofactor">
    <cofactor evidence="1 8">
        <name>FAD</name>
        <dbReference type="ChEBI" id="CHEBI:57692"/>
    </cofactor>
</comment>
<evidence type="ECO:0000256" key="1">
    <source>
        <dbReference type="ARBA" id="ARBA00001974"/>
    </source>
</evidence>
<evidence type="ECO:0000256" key="6">
    <source>
        <dbReference type="ARBA" id="ARBA00023157"/>
    </source>
</evidence>
<evidence type="ECO:0000256" key="8">
    <source>
        <dbReference type="RuleBase" id="RU371123"/>
    </source>
</evidence>
<dbReference type="InterPro" id="IPR017937">
    <property type="entry name" value="Thioredoxin_CS"/>
</dbReference>
<dbReference type="GO" id="GO:0016971">
    <property type="term" value="F:flavin-dependent sulfhydryl oxidase activity"/>
    <property type="evidence" value="ECO:0007669"/>
    <property type="project" value="InterPro"/>
</dbReference>
<dbReference type="Gene3D" id="3.40.30.10">
    <property type="entry name" value="Glutaredoxin"/>
    <property type="match status" value="1"/>
</dbReference>
<evidence type="ECO:0000313" key="13">
    <source>
        <dbReference type="Proteomes" id="UP001162060"/>
    </source>
</evidence>
<dbReference type="Proteomes" id="UP001162060">
    <property type="component" value="Unassembled WGS sequence"/>
</dbReference>
<keyword evidence="2 8" id="KW-0285">Flavoprotein</keyword>
<accession>A0AAV1UI45</accession>
<evidence type="ECO:0000256" key="3">
    <source>
        <dbReference type="ARBA" id="ARBA00022729"/>
    </source>
</evidence>
<dbReference type="GO" id="GO:0005615">
    <property type="term" value="C:extracellular space"/>
    <property type="evidence" value="ECO:0007669"/>
    <property type="project" value="TreeGrafter"/>
</dbReference>
<keyword evidence="6" id="KW-1015">Disulfide bond</keyword>
<proteinExistence type="predicted"/>
<dbReference type="PANTHER" id="PTHR22897:SF8">
    <property type="entry name" value="SULFHYDRYL OXIDASE"/>
    <property type="match status" value="1"/>
</dbReference>
<dbReference type="PROSITE" id="PS51352">
    <property type="entry name" value="THIOREDOXIN_2"/>
    <property type="match status" value="1"/>
</dbReference>
<feature type="transmembrane region" description="Helical" evidence="8">
    <location>
        <begin position="464"/>
        <end position="483"/>
    </location>
</feature>
<dbReference type="SUPFAM" id="SSF69000">
    <property type="entry name" value="FAD-dependent thiol oxidase"/>
    <property type="match status" value="1"/>
</dbReference>
<organism evidence="12 13">
    <name type="scientific">Peronospora matthiolae</name>
    <dbReference type="NCBI Taxonomy" id="2874970"/>
    <lineage>
        <taxon>Eukaryota</taxon>
        <taxon>Sar</taxon>
        <taxon>Stramenopiles</taxon>
        <taxon>Oomycota</taxon>
        <taxon>Peronosporomycetes</taxon>
        <taxon>Peronosporales</taxon>
        <taxon>Peronosporaceae</taxon>
        <taxon>Peronospora</taxon>
    </lineage>
</organism>
<dbReference type="AlphaFoldDB" id="A0AAV1UI45"/>
<evidence type="ECO:0000313" key="12">
    <source>
        <dbReference type="EMBL" id="CAK7933956.1"/>
    </source>
</evidence>
<dbReference type="GO" id="GO:0003756">
    <property type="term" value="F:protein disulfide isomerase activity"/>
    <property type="evidence" value="ECO:0007669"/>
    <property type="project" value="TreeGrafter"/>
</dbReference>
<gene>
    <name evidence="12" type="ORF">PM001_LOCUS19106</name>
</gene>
<sequence>MPSTRKLLLVSWTASVSLLYPASSYSLFKHETSPLFTKTFQVHSLDAQNYDTTMNDSDIVWLVDYYAPWCPHCRRFAPEWEKVAVFYSETSKVQVGAVDCTKNSEICNQEDIRGYPGVKLHHVPAHAERAQIMPRSAGTSKKVIIWAEKLMEEYGIESGMNVENLDARLSNFRKNGVVVANGDKEMILYSDQSLEMKYNRLHDAGIAVVSTFENGFFMGADVLEGERYEIALVWVTALAASFPGKMNRQALVILVQSMMTRKHWEHAEWTVMLQRWQKLASDKTFPVNLFASSDYKSWALCKTYTCGLWTLFHTITASKMDVTEISTEEPWKPSKIMAAIRLYIENFFGCEECREHFMRLNPASIIDKLAAIDIEEPRAVVLWIWRIHNTVNENLKKDQWPSRKVCPVCYVENGESISLDPTQLHAREIVAYVASAYGQDDEEILAMEAIRNGNMFFLRPSMDIFSSLMIVLVLFALLGVAYATKNHRMYPRKTIVTRRHLA</sequence>
<dbReference type="Pfam" id="PF00085">
    <property type="entry name" value="Thioredoxin"/>
    <property type="match status" value="1"/>
</dbReference>
<keyword evidence="8" id="KW-0812">Transmembrane</keyword>
<keyword evidence="7" id="KW-0325">Glycoprotein</keyword>
<dbReference type="EC" id="1.8.3.2" evidence="8"/>
<comment type="catalytic activity">
    <reaction evidence="8">
        <text>2 R'C(R)SH + O2 = R'C(R)S-S(R)CR' + H2O2</text>
        <dbReference type="Rhea" id="RHEA:17357"/>
        <dbReference type="ChEBI" id="CHEBI:15379"/>
        <dbReference type="ChEBI" id="CHEBI:16240"/>
        <dbReference type="ChEBI" id="CHEBI:16520"/>
        <dbReference type="ChEBI" id="CHEBI:17412"/>
        <dbReference type="EC" id="1.8.3.2"/>
    </reaction>
</comment>
<evidence type="ECO:0000256" key="5">
    <source>
        <dbReference type="ARBA" id="ARBA00023002"/>
    </source>
</evidence>
<evidence type="ECO:0000256" key="2">
    <source>
        <dbReference type="ARBA" id="ARBA00022630"/>
    </source>
</evidence>
<keyword evidence="3 9" id="KW-0732">Signal</keyword>
<dbReference type="InterPro" id="IPR039798">
    <property type="entry name" value="Sulfhydryl_oxidase"/>
</dbReference>
<dbReference type="InterPro" id="IPR017905">
    <property type="entry name" value="ERV/ALR_sulphydryl_oxidase"/>
</dbReference>
<protein>
    <recommendedName>
        <fullName evidence="8">Sulfhydryl oxidase</fullName>
        <ecNumber evidence="8">1.8.3.2</ecNumber>
    </recommendedName>
</protein>
<dbReference type="PANTHER" id="PTHR22897">
    <property type="entry name" value="QUIESCIN Q6-RELATED SULFHYDRYL OXIDASE"/>
    <property type="match status" value="1"/>
</dbReference>
<keyword evidence="4 8" id="KW-0274">FAD</keyword>
<dbReference type="PROSITE" id="PS00194">
    <property type="entry name" value="THIOREDOXIN_1"/>
    <property type="match status" value="1"/>
</dbReference>
<feature type="signal peptide" evidence="9">
    <location>
        <begin position="1"/>
        <end position="24"/>
    </location>
</feature>
<evidence type="ECO:0000256" key="9">
    <source>
        <dbReference type="SAM" id="SignalP"/>
    </source>
</evidence>
<dbReference type="SUPFAM" id="SSF52833">
    <property type="entry name" value="Thioredoxin-like"/>
    <property type="match status" value="1"/>
</dbReference>
<evidence type="ECO:0000256" key="7">
    <source>
        <dbReference type="ARBA" id="ARBA00023180"/>
    </source>
</evidence>
<dbReference type="InterPro" id="IPR036774">
    <property type="entry name" value="ERV/ALR_sulphydryl_oxid_sf"/>
</dbReference>
<dbReference type="EMBL" id="CAKLBY020000197">
    <property type="protein sequence ID" value="CAK7933956.1"/>
    <property type="molecule type" value="Genomic_DNA"/>
</dbReference>
<name>A0AAV1UI45_9STRA</name>
<feature type="domain" description="ERV/ALR sulfhydryl oxidase" evidence="10">
    <location>
        <begin position="296"/>
        <end position="410"/>
    </location>
</feature>
<evidence type="ECO:0000256" key="4">
    <source>
        <dbReference type="ARBA" id="ARBA00022827"/>
    </source>
</evidence>
<keyword evidence="8" id="KW-1133">Transmembrane helix</keyword>
<dbReference type="Gene3D" id="1.20.120.310">
    <property type="entry name" value="ERV/ALR sulfhydryl oxidase domain"/>
    <property type="match status" value="1"/>
</dbReference>
<feature type="chain" id="PRO_5043471999" description="Sulfhydryl oxidase" evidence="9">
    <location>
        <begin position="25"/>
        <end position="502"/>
    </location>
</feature>
<dbReference type="GO" id="GO:0000139">
    <property type="term" value="C:Golgi membrane"/>
    <property type="evidence" value="ECO:0007669"/>
    <property type="project" value="TreeGrafter"/>
</dbReference>
<dbReference type="FunFam" id="1.20.120.310:FF:000011">
    <property type="entry name" value="Sulfhydryl oxidase"/>
    <property type="match status" value="1"/>
</dbReference>
<evidence type="ECO:0000259" key="10">
    <source>
        <dbReference type="PROSITE" id="PS51324"/>
    </source>
</evidence>
<keyword evidence="5 8" id="KW-0560">Oxidoreductase</keyword>
<keyword evidence="8" id="KW-0472">Membrane</keyword>
<dbReference type="GO" id="GO:0006457">
    <property type="term" value="P:protein folding"/>
    <property type="evidence" value="ECO:0007669"/>
    <property type="project" value="TreeGrafter"/>
</dbReference>
<evidence type="ECO:0000259" key="11">
    <source>
        <dbReference type="PROSITE" id="PS51352"/>
    </source>
</evidence>
<reference evidence="12" key="1">
    <citation type="submission" date="2024-01" db="EMBL/GenBank/DDBJ databases">
        <authorList>
            <person name="Webb A."/>
        </authorList>
    </citation>
    <scope>NUCLEOTIDE SEQUENCE</scope>
    <source>
        <strain evidence="12">Pm1</strain>
    </source>
</reference>